<gene>
    <name evidence="8" type="ORF">FB465_2685</name>
</gene>
<dbReference type="InterPro" id="IPR051401">
    <property type="entry name" value="GtrA_CellWall_Glycosyl"/>
</dbReference>
<comment type="similarity">
    <text evidence="2">Belongs to the GtrA family.</text>
</comment>
<sequence>MTTSADTSPSLIQRLRGLSGEVVKFGVIGLVGVAVNAGVFWVCLKGDGLIHSLAGFIATAVAIGTNYLGYRYWLYRERDAASRKREITLFLIFSGIGMLIENGILAFSVHVLDYTSPTSQLVAKNVVGLAAGTVFRFFSYRTWVFKALPELAEPTPEPESKPEPKVVAEAELLLAAEEPQYVK</sequence>
<evidence type="ECO:0000256" key="3">
    <source>
        <dbReference type="ARBA" id="ARBA00022692"/>
    </source>
</evidence>
<feature type="domain" description="GtrA/DPMS transmembrane" evidence="7">
    <location>
        <begin position="24"/>
        <end position="145"/>
    </location>
</feature>
<dbReference type="PANTHER" id="PTHR38459">
    <property type="entry name" value="PROPHAGE BACTOPRENOL-LINKED GLUCOSE TRANSLOCASE HOMOLOG"/>
    <property type="match status" value="1"/>
</dbReference>
<evidence type="ECO:0000256" key="2">
    <source>
        <dbReference type="ARBA" id="ARBA00009399"/>
    </source>
</evidence>
<feature type="transmembrane region" description="Helical" evidence="6">
    <location>
        <begin position="48"/>
        <end position="68"/>
    </location>
</feature>
<evidence type="ECO:0000259" key="7">
    <source>
        <dbReference type="Pfam" id="PF04138"/>
    </source>
</evidence>
<evidence type="ECO:0000256" key="4">
    <source>
        <dbReference type="ARBA" id="ARBA00022989"/>
    </source>
</evidence>
<evidence type="ECO:0000256" key="5">
    <source>
        <dbReference type="ARBA" id="ARBA00023136"/>
    </source>
</evidence>
<keyword evidence="9" id="KW-1185">Reference proteome</keyword>
<dbReference type="GO" id="GO:0000271">
    <property type="term" value="P:polysaccharide biosynthetic process"/>
    <property type="evidence" value="ECO:0007669"/>
    <property type="project" value="InterPro"/>
</dbReference>
<dbReference type="RefSeq" id="WP_145790519.1">
    <property type="nucleotide sequence ID" value="NZ_BAAABR010000048.1"/>
</dbReference>
<dbReference type="GO" id="GO:0005886">
    <property type="term" value="C:plasma membrane"/>
    <property type="evidence" value="ECO:0007669"/>
    <property type="project" value="TreeGrafter"/>
</dbReference>
<keyword evidence="4 6" id="KW-1133">Transmembrane helix</keyword>
<comment type="subcellular location">
    <subcellularLocation>
        <location evidence="1">Membrane</location>
        <topology evidence="1">Multi-pass membrane protein</topology>
    </subcellularLocation>
</comment>
<dbReference type="EMBL" id="VIVR01000001">
    <property type="protein sequence ID" value="TWE17647.1"/>
    <property type="molecule type" value="Genomic_DNA"/>
</dbReference>
<dbReference type="Proteomes" id="UP000318416">
    <property type="component" value="Unassembled WGS sequence"/>
</dbReference>
<organism evidence="8 9">
    <name type="scientific">Kitasatospora atroaurantiaca</name>
    <dbReference type="NCBI Taxonomy" id="285545"/>
    <lineage>
        <taxon>Bacteria</taxon>
        <taxon>Bacillati</taxon>
        <taxon>Actinomycetota</taxon>
        <taxon>Actinomycetes</taxon>
        <taxon>Kitasatosporales</taxon>
        <taxon>Streptomycetaceae</taxon>
        <taxon>Kitasatospora</taxon>
    </lineage>
</organism>
<dbReference type="AlphaFoldDB" id="A0A561EPV6"/>
<name>A0A561EPV6_9ACTN</name>
<evidence type="ECO:0000313" key="8">
    <source>
        <dbReference type="EMBL" id="TWE17647.1"/>
    </source>
</evidence>
<protein>
    <submittedName>
        <fullName evidence="8">Putative flippase GtrA</fullName>
    </submittedName>
</protein>
<accession>A0A561EPV6</accession>
<keyword evidence="3 6" id="KW-0812">Transmembrane</keyword>
<evidence type="ECO:0000256" key="6">
    <source>
        <dbReference type="SAM" id="Phobius"/>
    </source>
</evidence>
<evidence type="ECO:0000256" key="1">
    <source>
        <dbReference type="ARBA" id="ARBA00004141"/>
    </source>
</evidence>
<proteinExistence type="inferred from homology"/>
<dbReference type="Pfam" id="PF04138">
    <property type="entry name" value="GtrA_DPMS_TM"/>
    <property type="match status" value="1"/>
</dbReference>
<feature type="transmembrane region" description="Helical" evidence="6">
    <location>
        <begin position="22"/>
        <end position="42"/>
    </location>
</feature>
<dbReference type="OrthoDB" id="9807815at2"/>
<comment type="caution">
    <text evidence="8">The sequence shown here is derived from an EMBL/GenBank/DDBJ whole genome shotgun (WGS) entry which is preliminary data.</text>
</comment>
<dbReference type="PANTHER" id="PTHR38459:SF1">
    <property type="entry name" value="PROPHAGE BACTOPRENOL-LINKED GLUCOSE TRANSLOCASE HOMOLOG"/>
    <property type="match status" value="1"/>
</dbReference>
<reference evidence="8 9" key="1">
    <citation type="submission" date="2019-06" db="EMBL/GenBank/DDBJ databases">
        <title>Sequencing the genomes of 1000 actinobacteria strains.</title>
        <authorList>
            <person name="Klenk H.-P."/>
        </authorList>
    </citation>
    <scope>NUCLEOTIDE SEQUENCE [LARGE SCALE GENOMIC DNA]</scope>
    <source>
        <strain evidence="8 9">DSM 41649</strain>
    </source>
</reference>
<dbReference type="InterPro" id="IPR007267">
    <property type="entry name" value="GtrA_DPMS_TM"/>
</dbReference>
<feature type="transmembrane region" description="Helical" evidence="6">
    <location>
        <begin position="89"/>
        <end position="109"/>
    </location>
</feature>
<feature type="transmembrane region" description="Helical" evidence="6">
    <location>
        <begin position="121"/>
        <end position="138"/>
    </location>
</feature>
<evidence type="ECO:0000313" key="9">
    <source>
        <dbReference type="Proteomes" id="UP000318416"/>
    </source>
</evidence>
<keyword evidence="5 6" id="KW-0472">Membrane</keyword>